<protein>
    <submittedName>
        <fullName evidence="1">Uncharacterized protein</fullName>
    </submittedName>
</protein>
<dbReference type="Proteomes" id="UP000470772">
    <property type="component" value="Unassembled WGS sequence"/>
</dbReference>
<evidence type="ECO:0000313" key="2">
    <source>
        <dbReference type="Proteomes" id="UP000470772"/>
    </source>
</evidence>
<proteinExistence type="predicted"/>
<gene>
    <name evidence="1" type="ORF">GC250_07060</name>
</gene>
<evidence type="ECO:0000313" key="1">
    <source>
        <dbReference type="EMBL" id="MUN29194.1"/>
    </source>
</evidence>
<accession>A0A6A9QKQ0</accession>
<dbReference type="EMBL" id="WGGD01000005">
    <property type="protein sequence ID" value="MUN29194.1"/>
    <property type="molecule type" value="Genomic_DNA"/>
</dbReference>
<organism evidence="1 2">
    <name type="scientific">Sulfuracidifex metallicus DSM 6482 = JCM 9184</name>
    <dbReference type="NCBI Taxonomy" id="523847"/>
    <lineage>
        <taxon>Archaea</taxon>
        <taxon>Thermoproteota</taxon>
        <taxon>Thermoprotei</taxon>
        <taxon>Sulfolobales</taxon>
        <taxon>Sulfolobaceae</taxon>
        <taxon>Sulfuracidifex</taxon>
    </lineage>
</organism>
<sequence>MQLRVLGWEGNNLVIEANGVNVILDENELRDIVDKTERTDLGDKVSQPMVEDDTTIYSFNFDMLQLHFFIDWTLQKITCIVNGNPVPISGLRCFGIECLAIGIFLDKTLLYYFSFSYNERRATLHLFAISINSFINETIFYKLNKKFKSID</sequence>
<name>A0A6A9QKQ0_SULME</name>
<keyword evidence="2" id="KW-1185">Reference proteome</keyword>
<comment type="caution">
    <text evidence="1">The sequence shown here is derived from an EMBL/GenBank/DDBJ whole genome shotgun (WGS) entry which is preliminary data.</text>
</comment>
<dbReference type="AlphaFoldDB" id="A0A6A9QKQ0"/>
<reference evidence="1 2" key="1">
    <citation type="submission" date="2019-10" db="EMBL/GenBank/DDBJ databases">
        <title>Sequencing and Assembly of Multiple Reported Metal-Biooxidizing Members of the Extremely Thermoacidophilic Archaeal Family Sulfolobaceae.</title>
        <authorList>
            <person name="Counts J.A."/>
            <person name="Kelly R.M."/>
        </authorList>
    </citation>
    <scope>NUCLEOTIDE SEQUENCE [LARGE SCALE GENOMIC DNA]</scope>
    <source>
        <strain evidence="1 2">DSM 6482</strain>
    </source>
</reference>
<dbReference type="RefSeq" id="WP_156016788.1">
    <property type="nucleotide sequence ID" value="NZ_WGGD01000005.1"/>
</dbReference>